<evidence type="ECO:0000256" key="1">
    <source>
        <dbReference type="SAM" id="Phobius"/>
    </source>
</evidence>
<protein>
    <submittedName>
        <fullName evidence="2">Uncharacterized protein</fullName>
    </submittedName>
</protein>
<organism evidence="2 3">
    <name type="scientific">Yersinia pestis</name>
    <dbReference type="NCBI Taxonomy" id="632"/>
    <lineage>
        <taxon>Bacteria</taxon>
        <taxon>Pseudomonadati</taxon>
        <taxon>Pseudomonadota</taxon>
        <taxon>Gammaproteobacteria</taxon>
        <taxon>Enterobacterales</taxon>
        <taxon>Yersiniaceae</taxon>
        <taxon>Yersinia</taxon>
    </lineage>
</organism>
<proteinExistence type="predicted"/>
<dbReference type="AlphaFoldDB" id="Q8CK86"/>
<dbReference type="KEGG" id="ypk:y4005"/>
<feature type="transmembrane region" description="Helical" evidence="1">
    <location>
        <begin position="25"/>
        <end position="46"/>
    </location>
</feature>
<keyword evidence="1" id="KW-1133">Transmembrane helix</keyword>
<dbReference type="Proteomes" id="UP000002490">
    <property type="component" value="Chromosome"/>
</dbReference>
<gene>
    <name evidence="2" type="ordered locus">y4005</name>
</gene>
<evidence type="ECO:0000313" key="2">
    <source>
        <dbReference type="EMBL" id="AAM87549.1"/>
    </source>
</evidence>
<dbReference type="HOGENOM" id="CLU_083299_0_0_6"/>
<reference evidence="2 3" key="1">
    <citation type="journal article" date="2002" name="J. Bacteriol.">
        <title>Genome sequence of Yersinia pestis KIM.</title>
        <authorList>
            <person name="Deng W."/>
            <person name="Burland V."/>
            <person name="Plunkett G.III."/>
            <person name="Boutin A."/>
            <person name="Mayhew G.F."/>
            <person name="Liss P."/>
            <person name="Perna N.T."/>
            <person name="Rose D.J."/>
            <person name="Mau B."/>
            <person name="Zhou S."/>
            <person name="Schwartz D.C."/>
            <person name="Fetherston J.D."/>
            <person name="Lindler L.E."/>
            <person name="Brubaker R.R."/>
            <person name="Plana G.V."/>
            <person name="Straley S.C."/>
            <person name="McDonough K.A."/>
            <person name="Nilles M.L."/>
            <person name="Matson J.S."/>
            <person name="Blattner F.R."/>
            <person name="Perry R.D."/>
        </authorList>
    </citation>
    <scope>NUCLEOTIDE SEQUENCE [LARGE SCALE GENOMIC DNA]</scope>
    <source>
        <strain evidence="3">KIM10+ / Biovar Mediaevalis</strain>
    </source>
</reference>
<keyword evidence="1" id="KW-0812">Transmembrane</keyword>
<dbReference type="EMBL" id="AE009952">
    <property type="protein sequence ID" value="AAM87549.1"/>
    <property type="molecule type" value="Genomic_DNA"/>
</dbReference>
<name>Q8CK86_YERPE</name>
<keyword evidence="1" id="KW-0472">Membrane</keyword>
<evidence type="ECO:0000313" key="3">
    <source>
        <dbReference type="Proteomes" id="UP000002490"/>
    </source>
</evidence>
<accession>Q8CK86</accession>
<sequence length="174" mass="19696">MILETGTVKGYFRDPFFQRALSNSFAYSCCGIFVAGVLQLLIDSFFYSRSCYQNFRTVWCDNLRVNMAWGTMYHQASRTQFFELAACAGRTTDTSCFLIHSVTLLLLSLFGTHDFVGVTDTLAFIRLRTTVGTQICCNLTNHLLISAFQHDFSLGRALGSDASRQFMVNWVREA</sequence>